<keyword evidence="1 5" id="KW-0963">Cytoplasm</keyword>
<comment type="function">
    <text evidence="5">Non-catalytic subunit of the queuine tRNA-ribosyltransferase (TGT) that catalyzes the base-exchange of a guanine (G) residue with queuine (Q) at position 34 (anticodon wobble position) in tRNAs with GU(N) anticodons (tRNA-Asp, -Asn, -His and -Tyr), resulting in the hypermodified nucleoside queuosine (7-(((4,5-cis-dihydroxy-2-cyclopenten-1-yl)amino)methyl)-7-deazaguanosine).</text>
</comment>
<evidence type="ECO:0000256" key="1">
    <source>
        <dbReference type="ARBA" id="ARBA00022490"/>
    </source>
</evidence>
<dbReference type="EMBL" id="CALNXJ010000004">
    <property type="protein sequence ID" value="CAH3037995.1"/>
    <property type="molecule type" value="Genomic_DNA"/>
</dbReference>
<evidence type="ECO:0000256" key="5">
    <source>
        <dbReference type="HAMAP-Rule" id="MF_03043"/>
    </source>
</evidence>
<dbReference type="GO" id="GO:0008479">
    <property type="term" value="F:tRNA-guanosine(34) queuine transglycosylase activity"/>
    <property type="evidence" value="ECO:0007669"/>
    <property type="project" value="UniProtKB-UniRule"/>
</dbReference>
<proteinExistence type="inferred from homology"/>
<evidence type="ECO:0000256" key="2">
    <source>
        <dbReference type="ARBA" id="ARBA00022694"/>
    </source>
</evidence>
<gene>
    <name evidence="7" type="ORF">PMEA_00021469</name>
</gene>
<reference evidence="7 8" key="1">
    <citation type="submission" date="2022-05" db="EMBL/GenBank/DDBJ databases">
        <authorList>
            <consortium name="Genoscope - CEA"/>
            <person name="William W."/>
        </authorList>
    </citation>
    <scope>NUCLEOTIDE SEQUENCE [LARGE SCALE GENOMIC DNA]</scope>
</reference>
<dbReference type="GO" id="GO:0006400">
    <property type="term" value="P:tRNA modification"/>
    <property type="evidence" value="ECO:0007669"/>
    <property type="project" value="InterPro"/>
</dbReference>
<keyword evidence="2 5" id="KW-0819">tRNA processing</keyword>
<comment type="caution">
    <text evidence="7">The sequence shown here is derived from an EMBL/GenBank/DDBJ whole genome shotgun (WGS) entry which is preliminary data.</text>
</comment>
<dbReference type="HAMAP" id="MF_03043">
    <property type="entry name" value="QTRT2"/>
    <property type="match status" value="1"/>
</dbReference>
<evidence type="ECO:0000313" key="7">
    <source>
        <dbReference type="EMBL" id="CAH3037995.1"/>
    </source>
</evidence>
<dbReference type="SUPFAM" id="SSF51713">
    <property type="entry name" value="tRNA-guanine transglycosylase"/>
    <property type="match status" value="1"/>
</dbReference>
<dbReference type="InterPro" id="IPR028592">
    <property type="entry name" value="QTRTD1"/>
</dbReference>
<dbReference type="InterPro" id="IPR036511">
    <property type="entry name" value="TGT-like_sf"/>
</dbReference>
<dbReference type="NCBIfam" id="TIGR00449">
    <property type="entry name" value="tgt_general"/>
    <property type="match status" value="2"/>
</dbReference>
<accession>A0AAU9VU36</accession>
<dbReference type="InterPro" id="IPR050852">
    <property type="entry name" value="Queuine_tRNA-ribosyltrfase"/>
</dbReference>
<keyword evidence="3 5" id="KW-0479">Metal-binding</keyword>
<feature type="binding site" evidence="5">
    <location>
        <position position="355"/>
    </location>
    <ligand>
        <name>Zn(2+)</name>
        <dbReference type="ChEBI" id="CHEBI:29105"/>
    </ligand>
</feature>
<evidence type="ECO:0000256" key="3">
    <source>
        <dbReference type="ARBA" id="ARBA00022723"/>
    </source>
</evidence>
<protein>
    <recommendedName>
        <fullName evidence="5">Queuine tRNA-ribosyltransferase accessory subunit 2</fullName>
    </recommendedName>
    <alternativeName>
        <fullName evidence="5">Queuine tRNA-ribosyltransferase domain-containing protein 1</fullName>
    </alternativeName>
</protein>
<dbReference type="GO" id="GO:0005737">
    <property type="term" value="C:cytoplasm"/>
    <property type="evidence" value="ECO:0007669"/>
    <property type="project" value="UniProtKB-SubCell"/>
</dbReference>
<feature type="binding site" evidence="5">
    <location>
        <position position="358"/>
    </location>
    <ligand>
        <name>Zn(2+)</name>
        <dbReference type="ChEBI" id="CHEBI:29105"/>
    </ligand>
</feature>
<dbReference type="PANTHER" id="PTHR46064:SF1">
    <property type="entry name" value="QUEUINE TRNA-RIBOSYLTRANSFERASE ACCESSORY SUBUNIT 2"/>
    <property type="match status" value="1"/>
</dbReference>
<dbReference type="InterPro" id="IPR002616">
    <property type="entry name" value="tRNA_ribo_trans-like"/>
</dbReference>
<feature type="domain" description="tRNA-guanine(15) transglycosylase-like" evidence="6">
    <location>
        <begin position="12"/>
        <end position="416"/>
    </location>
</feature>
<comment type="cofactor">
    <cofactor evidence="5">
        <name>Zn(2+)</name>
        <dbReference type="ChEBI" id="CHEBI:29105"/>
    </cofactor>
    <text evidence="5">Binds 1 zinc ion per subunit.</text>
</comment>
<dbReference type="AlphaFoldDB" id="A0AAU9VU36"/>
<organism evidence="7 8">
    <name type="scientific">Pocillopora meandrina</name>
    <dbReference type="NCBI Taxonomy" id="46732"/>
    <lineage>
        <taxon>Eukaryota</taxon>
        <taxon>Metazoa</taxon>
        <taxon>Cnidaria</taxon>
        <taxon>Anthozoa</taxon>
        <taxon>Hexacorallia</taxon>
        <taxon>Scleractinia</taxon>
        <taxon>Astrocoeniina</taxon>
        <taxon>Pocilloporidae</taxon>
        <taxon>Pocillopora</taxon>
    </lineage>
</organism>
<feature type="binding site" evidence="5">
    <location>
        <position position="353"/>
    </location>
    <ligand>
        <name>Zn(2+)</name>
        <dbReference type="ChEBI" id="CHEBI:29105"/>
    </ligand>
</feature>
<dbReference type="Gene3D" id="3.20.20.105">
    <property type="entry name" value="Queuine tRNA-ribosyltransferase-like"/>
    <property type="match status" value="1"/>
</dbReference>
<evidence type="ECO:0000256" key="4">
    <source>
        <dbReference type="ARBA" id="ARBA00022833"/>
    </source>
</evidence>
<sequence>MKFSVRQKSRGTRFGVLNIENHEIQTPCCSLYSRGGVVPHLTTDVLDSMGSVPSIFHLSLQTTIDQPGIETINQSNYNGIKPFLGLEGFITYLSIQDPGQEVRQGYNEEKSVSVWTPGGRKKVDVNQFKAVLESFKPNMAECLCDTIPASGQTEKRIRKSVDRTLKFLDQCIEEREKTKSLISCNLLGVIEGSSSETQRIRSAKETSQRPVPGFVLEGFNSSVYNWCSLLQKTLEFLPDDKPRLIHGIGSPEEVVLAVECGVDIFDSSYPCQVAERGCALDIKWSRKRFKPELTYLPSTSERLEGELKNSEDSLNELSTSSHQKEIVGGGTSFEINLNHTRYSSDFTSLVSGCTCYCCTNHTRAYVHHLLVTKEMLSKVLLMIHNLYEYCQFFTGIRLSIEEDNFEEFKRNFTESHLL</sequence>
<dbReference type="Proteomes" id="UP001159428">
    <property type="component" value="Unassembled WGS sequence"/>
</dbReference>
<comment type="subunit">
    <text evidence="5">Heterodimer of a catalytic subunit and an accessory subunit.</text>
</comment>
<keyword evidence="4 5" id="KW-0862">Zinc</keyword>
<evidence type="ECO:0000313" key="8">
    <source>
        <dbReference type="Proteomes" id="UP001159428"/>
    </source>
</evidence>
<dbReference type="GO" id="GO:0046872">
    <property type="term" value="F:metal ion binding"/>
    <property type="evidence" value="ECO:0007669"/>
    <property type="project" value="UniProtKB-KW"/>
</dbReference>
<dbReference type="PANTHER" id="PTHR46064">
    <property type="entry name" value="QUEUINE TRNA-RIBOSYLTRANSFERASE ACCESSORY SUBUNIT 2"/>
    <property type="match status" value="1"/>
</dbReference>
<comment type="subcellular location">
    <subcellularLocation>
        <location evidence="5">Cytoplasm</location>
    </subcellularLocation>
</comment>
<dbReference type="Pfam" id="PF01702">
    <property type="entry name" value="TGT"/>
    <property type="match status" value="1"/>
</dbReference>
<name>A0AAU9VU36_9CNID</name>
<evidence type="ECO:0000259" key="6">
    <source>
        <dbReference type="Pfam" id="PF01702"/>
    </source>
</evidence>
<comment type="similarity">
    <text evidence="5">Belongs to the queuine tRNA-ribosyltransferase family. QTRT2 subfamily.</text>
</comment>
<keyword evidence="8" id="KW-1185">Reference proteome</keyword>
<feature type="binding site" evidence="5">
    <location>
        <position position="384"/>
    </location>
    <ligand>
        <name>Zn(2+)</name>
        <dbReference type="ChEBI" id="CHEBI:29105"/>
    </ligand>
</feature>